<evidence type="ECO:0000256" key="6">
    <source>
        <dbReference type="PIRNR" id="PIRNR000535"/>
    </source>
</evidence>
<dbReference type="InterPro" id="IPR002173">
    <property type="entry name" value="Carboh/pur_kinase_PfkB_CS"/>
</dbReference>
<protein>
    <submittedName>
        <fullName evidence="8">PfkB domain protein</fullName>
    </submittedName>
</protein>
<dbReference type="STRING" id="575540.Isop_1019"/>
<dbReference type="InParanoid" id="E8R421"/>
<keyword evidence="5" id="KW-0067">ATP-binding</keyword>
<reference key="1">
    <citation type="submission" date="2010-11" db="EMBL/GenBank/DDBJ databases">
        <title>The complete sequence of chromosome of Isophaera pallida ATCC 43644.</title>
        <authorList>
            <consortium name="US DOE Joint Genome Institute (JGI-PGF)"/>
            <person name="Lucas S."/>
            <person name="Copeland A."/>
            <person name="Lapidus A."/>
            <person name="Bruce D."/>
            <person name="Goodwin L."/>
            <person name="Pitluck S."/>
            <person name="Kyrpides N."/>
            <person name="Mavromatis K."/>
            <person name="Pagani I."/>
            <person name="Ivanova N."/>
            <person name="Saunders E."/>
            <person name="Brettin T."/>
            <person name="Detter J.C."/>
            <person name="Han C."/>
            <person name="Tapia R."/>
            <person name="Land M."/>
            <person name="Hauser L."/>
            <person name="Markowitz V."/>
            <person name="Cheng J.-F."/>
            <person name="Hugenholtz P."/>
            <person name="Woyke T."/>
            <person name="Wu D."/>
            <person name="Eisen J.A."/>
        </authorList>
    </citation>
    <scope>NUCLEOTIDE SEQUENCE</scope>
    <source>
        <strain>ATCC 43644</strain>
    </source>
</reference>
<dbReference type="InterPro" id="IPR011611">
    <property type="entry name" value="PfkB_dom"/>
</dbReference>
<reference evidence="8 9" key="2">
    <citation type="journal article" date="2011" name="Stand. Genomic Sci.">
        <title>Complete genome sequence of Isosphaera pallida type strain (IS1B).</title>
        <authorList>
            <consortium name="US DOE Joint Genome Institute (JGI-PGF)"/>
            <person name="Goker M."/>
            <person name="Cleland D."/>
            <person name="Saunders E."/>
            <person name="Lapidus A."/>
            <person name="Nolan M."/>
            <person name="Lucas S."/>
            <person name="Hammon N."/>
            <person name="Deshpande S."/>
            <person name="Cheng J.F."/>
            <person name="Tapia R."/>
            <person name="Han C."/>
            <person name="Goodwin L."/>
            <person name="Pitluck S."/>
            <person name="Liolios K."/>
            <person name="Pagani I."/>
            <person name="Ivanova N."/>
            <person name="Mavromatis K."/>
            <person name="Pati A."/>
            <person name="Chen A."/>
            <person name="Palaniappan K."/>
            <person name="Land M."/>
            <person name="Hauser L."/>
            <person name="Chang Y.J."/>
            <person name="Jeffries C.D."/>
            <person name="Detter J.C."/>
            <person name="Beck B."/>
            <person name="Woyke T."/>
            <person name="Bristow J."/>
            <person name="Eisen J.A."/>
            <person name="Markowitz V."/>
            <person name="Hugenholtz P."/>
            <person name="Kyrpides N.C."/>
            <person name="Klenk H.P."/>
        </authorList>
    </citation>
    <scope>NUCLEOTIDE SEQUENCE [LARGE SCALE GENOMIC DNA]</scope>
    <source>
        <strain evidence="9">ATCC 43644 / DSM 9630 / IS1B</strain>
    </source>
</reference>
<accession>E8R421</accession>
<dbReference type="HOGENOM" id="CLU_050013_0_0_0"/>
<evidence type="ECO:0000313" key="8">
    <source>
        <dbReference type="EMBL" id="ADV61608.1"/>
    </source>
</evidence>
<dbReference type="EMBL" id="CP002353">
    <property type="protein sequence ID" value="ADV61608.1"/>
    <property type="molecule type" value="Genomic_DNA"/>
</dbReference>
<dbReference type="PROSITE" id="PS00584">
    <property type="entry name" value="PFKB_KINASES_2"/>
    <property type="match status" value="1"/>
</dbReference>
<dbReference type="Gene3D" id="3.40.1190.20">
    <property type="match status" value="1"/>
</dbReference>
<evidence type="ECO:0000256" key="2">
    <source>
        <dbReference type="ARBA" id="ARBA00022679"/>
    </source>
</evidence>
<keyword evidence="4" id="KW-0418">Kinase</keyword>
<keyword evidence="9" id="KW-1185">Reference proteome</keyword>
<dbReference type="Proteomes" id="UP000008631">
    <property type="component" value="Chromosome"/>
</dbReference>
<evidence type="ECO:0000259" key="7">
    <source>
        <dbReference type="Pfam" id="PF00294"/>
    </source>
</evidence>
<proteinExistence type="inferred from homology"/>
<dbReference type="InterPro" id="IPR017583">
    <property type="entry name" value="Tagatose/fructose_Pkinase"/>
</dbReference>
<evidence type="ECO:0000256" key="4">
    <source>
        <dbReference type="ARBA" id="ARBA00022777"/>
    </source>
</evidence>
<dbReference type="eggNOG" id="COG1105">
    <property type="taxonomic scope" value="Bacteria"/>
</dbReference>
<dbReference type="AlphaFoldDB" id="E8R421"/>
<evidence type="ECO:0000256" key="1">
    <source>
        <dbReference type="ARBA" id="ARBA00010688"/>
    </source>
</evidence>
<evidence type="ECO:0000313" key="9">
    <source>
        <dbReference type="Proteomes" id="UP000008631"/>
    </source>
</evidence>
<comment type="similarity">
    <text evidence="1">Belongs to the carbohydrate kinase PfkB family.</text>
</comment>
<dbReference type="PANTHER" id="PTHR46566:SF2">
    <property type="entry name" value="ATP-DEPENDENT 6-PHOSPHOFRUCTOKINASE ISOZYME 2"/>
    <property type="match status" value="1"/>
</dbReference>
<dbReference type="PANTHER" id="PTHR46566">
    <property type="entry name" value="1-PHOSPHOFRUCTOKINASE-RELATED"/>
    <property type="match status" value="1"/>
</dbReference>
<feature type="domain" description="Carbohydrate kinase PfkB" evidence="7">
    <location>
        <begin position="124"/>
        <end position="301"/>
    </location>
</feature>
<dbReference type="GO" id="GO:0016773">
    <property type="term" value="F:phosphotransferase activity, alcohol group as acceptor"/>
    <property type="evidence" value="ECO:0007669"/>
    <property type="project" value="InterPro"/>
</dbReference>
<keyword evidence="2 6" id="KW-0808">Transferase</keyword>
<sequence length="330" mass="35937">MILCVTLNPCLDRTLEVPPWNPGDRVRGIRTHEVVGGKGNNLARALRRLGRRCRPVTFLGGSVGSRCARLLKERDGLEGLIVQTASETREILTVRVAPEWVATRPKTPLPPPTAFFDPDPVITSEEAAELTRQVETEMARGGVEALTLSGSSPGPTTHGLYAELIALAKSRRVPVFLDTYGPPLREIWGFWPTVIQLNRDEAADHLELPRDQLDDQRVRELLARWARHGVVLGLVTDGPRPVLARVGRHEVAIDPLAVEVINPIGSGDCLLAGIVDAWLAGAEPLDALKRGVACSLVNVSVWDAGAIDPAAVASFQERLRIRHLQGSEHS</sequence>
<dbReference type="GO" id="GO:0005524">
    <property type="term" value="F:ATP binding"/>
    <property type="evidence" value="ECO:0007669"/>
    <property type="project" value="UniProtKB-KW"/>
</dbReference>
<dbReference type="GO" id="GO:0016301">
    <property type="term" value="F:kinase activity"/>
    <property type="evidence" value="ECO:0007669"/>
    <property type="project" value="UniProtKB-KW"/>
</dbReference>
<gene>
    <name evidence="8" type="ordered locus">Isop_1019</name>
</gene>
<organism evidence="8 9">
    <name type="scientific">Isosphaera pallida (strain ATCC 43644 / DSM 9630 / IS1B)</name>
    <dbReference type="NCBI Taxonomy" id="575540"/>
    <lineage>
        <taxon>Bacteria</taxon>
        <taxon>Pseudomonadati</taxon>
        <taxon>Planctomycetota</taxon>
        <taxon>Planctomycetia</taxon>
        <taxon>Isosphaerales</taxon>
        <taxon>Isosphaeraceae</taxon>
        <taxon>Isosphaera</taxon>
    </lineage>
</organism>
<evidence type="ECO:0000256" key="3">
    <source>
        <dbReference type="ARBA" id="ARBA00022741"/>
    </source>
</evidence>
<dbReference type="GO" id="GO:0005975">
    <property type="term" value="P:carbohydrate metabolic process"/>
    <property type="evidence" value="ECO:0007669"/>
    <property type="project" value="InterPro"/>
</dbReference>
<name>E8R421_ISOPI</name>
<evidence type="ECO:0000256" key="5">
    <source>
        <dbReference type="ARBA" id="ARBA00022840"/>
    </source>
</evidence>
<dbReference type="KEGG" id="ipa:Isop_1019"/>
<dbReference type="FunCoup" id="E8R421">
    <property type="interactions" value="153"/>
</dbReference>
<dbReference type="Pfam" id="PF00294">
    <property type="entry name" value="PfkB"/>
    <property type="match status" value="1"/>
</dbReference>
<keyword evidence="3" id="KW-0547">Nucleotide-binding</keyword>
<dbReference type="InterPro" id="IPR029056">
    <property type="entry name" value="Ribokinase-like"/>
</dbReference>
<dbReference type="PIRSF" id="PIRSF000535">
    <property type="entry name" value="1PFK/6PFK/LacC"/>
    <property type="match status" value="1"/>
</dbReference>
<dbReference type="RefSeq" id="WP_013563897.1">
    <property type="nucleotide sequence ID" value="NC_014962.1"/>
</dbReference>
<dbReference type="SUPFAM" id="SSF53613">
    <property type="entry name" value="Ribokinase-like"/>
    <property type="match status" value="1"/>
</dbReference>
<dbReference type="OrthoDB" id="9801219at2"/>